<evidence type="ECO:0008006" key="3">
    <source>
        <dbReference type="Google" id="ProtNLM"/>
    </source>
</evidence>
<name>A0ABD0SB00_LOXSC</name>
<dbReference type="PANTHER" id="PTHR47510">
    <property type="entry name" value="REVERSE TRANSCRIPTASE DOMAIN-CONTAINING PROTEIN"/>
    <property type="match status" value="1"/>
</dbReference>
<organism evidence="1 2">
    <name type="scientific">Loxostege sticticalis</name>
    <name type="common">Beet webworm moth</name>
    <dbReference type="NCBI Taxonomy" id="481309"/>
    <lineage>
        <taxon>Eukaryota</taxon>
        <taxon>Metazoa</taxon>
        <taxon>Ecdysozoa</taxon>
        <taxon>Arthropoda</taxon>
        <taxon>Hexapoda</taxon>
        <taxon>Insecta</taxon>
        <taxon>Pterygota</taxon>
        <taxon>Neoptera</taxon>
        <taxon>Endopterygota</taxon>
        <taxon>Lepidoptera</taxon>
        <taxon>Glossata</taxon>
        <taxon>Ditrysia</taxon>
        <taxon>Pyraloidea</taxon>
        <taxon>Crambidae</taxon>
        <taxon>Pyraustinae</taxon>
        <taxon>Loxostege</taxon>
    </lineage>
</organism>
<gene>
    <name evidence="1" type="ORF">ABMA28_009654</name>
</gene>
<protein>
    <recommendedName>
        <fullName evidence="3">Endonuclease/exonuclease/phosphatase domain-containing protein</fullName>
    </recommendedName>
</protein>
<dbReference type="AlphaFoldDB" id="A0ABD0SB00"/>
<sequence length="524" mass="60025">MKTDNSDFTIITQNIRSVYANIDDLKLNIATLKCHIDLITLCESRINVNKTIPRIDNYKYYHTTSHINTADGVVMYVRDSLKVVVNEIHLTHASCLQITVSSNIIILGIYRSPSNLNADEFIDSLNQYLSTISLNNNIIITGDININLIITPKETGQERSNRLNYLNMLAMHGLQPGHSLPTRGSNCLDHFILKTNPTYKTTIAIIEKTITDHHMIFLKLSNQCIDKNELKIKTTLNLEKALHDIKETNLQELLSINDPNTLKNCLIHKLQSLLTSNTSSKKMPQNCRLLKPWMTIGLLRCIRNRNDMQKKLKLDPLNETLKTTYKRYRNFCNLILKKQKRIFDREQLQKAHKNPKKTWQVINYLTQRKQKNSLSTGLTESESTPQEAVDKVNHYFCSIGKSLADDINPSISQNLLQNTNDPETTLVSSFALFNTDSEEVRSMLMSLKSDSAPGWDKIPIRFLKAAHEQIVPIITHLFNLCFEQGIFPLAFKEAIVTELSLRLNKGVMPLSRLSYRGERYPIMN</sequence>
<comment type="caution">
    <text evidence="1">The sequence shown here is derived from an EMBL/GenBank/DDBJ whole genome shotgun (WGS) entry which is preliminary data.</text>
</comment>
<dbReference type="PANTHER" id="PTHR47510:SF3">
    <property type="entry name" value="ENDO_EXONUCLEASE_PHOSPHATASE DOMAIN-CONTAINING PROTEIN"/>
    <property type="match status" value="1"/>
</dbReference>
<accession>A0ABD0SB00</accession>
<evidence type="ECO:0000313" key="2">
    <source>
        <dbReference type="Proteomes" id="UP001549921"/>
    </source>
</evidence>
<dbReference type="Proteomes" id="UP001549921">
    <property type="component" value="Unassembled WGS sequence"/>
</dbReference>
<evidence type="ECO:0000313" key="1">
    <source>
        <dbReference type="EMBL" id="KAL0811225.1"/>
    </source>
</evidence>
<dbReference type="SUPFAM" id="SSF56219">
    <property type="entry name" value="DNase I-like"/>
    <property type="match status" value="1"/>
</dbReference>
<dbReference type="Gene3D" id="3.60.10.10">
    <property type="entry name" value="Endonuclease/exonuclease/phosphatase"/>
    <property type="match status" value="1"/>
</dbReference>
<proteinExistence type="predicted"/>
<dbReference type="EMBL" id="JBEDNZ010000024">
    <property type="protein sequence ID" value="KAL0811225.1"/>
    <property type="molecule type" value="Genomic_DNA"/>
</dbReference>
<dbReference type="InterPro" id="IPR036691">
    <property type="entry name" value="Endo/exonu/phosph_ase_sf"/>
</dbReference>
<reference evidence="1 2" key="1">
    <citation type="submission" date="2024-06" db="EMBL/GenBank/DDBJ databases">
        <title>A chromosome-level genome assembly of beet webworm, Loxostege sticticalis.</title>
        <authorList>
            <person name="Zhang Y."/>
        </authorList>
    </citation>
    <scope>NUCLEOTIDE SEQUENCE [LARGE SCALE GENOMIC DNA]</scope>
    <source>
        <strain evidence="1">AQ028</strain>
        <tissue evidence="1">Male pupae</tissue>
    </source>
</reference>